<keyword evidence="16" id="KW-1185">Reference proteome</keyword>
<dbReference type="Pfam" id="PF00067">
    <property type="entry name" value="p450"/>
    <property type="match status" value="1"/>
</dbReference>
<evidence type="ECO:0000256" key="13">
    <source>
        <dbReference type="PIRSR" id="PIRSR602401-1"/>
    </source>
</evidence>
<dbReference type="PANTHER" id="PTHR24292:SF45">
    <property type="entry name" value="CYTOCHROME P450 6G1-RELATED"/>
    <property type="match status" value="1"/>
</dbReference>
<evidence type="ECO:0008006" key="17">
    <source>
        <dbReference type="Google" id="ProtNLM"/>
    </source>
</evidence>
<evidence type="ECO:0000256" key="2">
    <source>
        <dbReference type="ARBA" id="ARBA00004174"/>
    </source>
</evidence>
<evidence type="ECO:0000313" key="16">
    <source>
        <dbReference type="Proteomes" id="UP001329430"/>
    </source>
</evidence>
<feature type="binding site" description="axial binding residue" evidence="13">
    <location>
        <position position="437"/>
    </location>
    <ligand>
        <name>heme</name>
        <dbReference type="ChEBI" id="CHEBI:30413"/>
    </ligand>
    <ligandPart>
        <name>Fe</name>
        <dbReference type="ChEBI" id="CHEBI:18248"/>
    </ligandPart>
</feature>
<dbReference type="InterPro" id="IPR002401">
    <property type="entry name" value="Cyt_P450_E_grp-I"/>
</dbReference>
<name>A0AAN7ZJM2_9COLE</name>
<dbReference type="PANTHER" id="PTHR24292">
    <property type="entry name" value="CYTOCHROME P450"/>
    <property type="match status" value="1"/>
</dbReference>
<comment type="cofactor">
    <cofactor evidence="1 13">
        <name>heme</name>
        <dbReference type="ChEBI" id="CHEBI:30413"/>
    </cofactor>
</comment>
<accession>A0AAN7ZJM2</accession>
<evidence type="ECO:0000256" key="1">
    <source>
        <dbReference type="ARBA" id="ARBA00001971"/>
    </source>
</evidence>
<evidence type="ECO:0000256" key="9">
    <source>
        <dbReference type="ARBA" id="ARBA00023002"/>
    </source>
</evidence>
<keyword evidence="12 14" id="KW-0472">Membrane</keyword>
<dbReference type="CDD" id="cd11056">
    <property type="entry name" value="CYP6-like"/>
    <property type="match status" value="1"/>
</dbReference>
<evidence type="ECO:0000256" key="3">
    <source>
        <dbReference type="ARBA" id="ARBA00004406"/>
    </source>
</evidence>
<keyword evidence="9" id="KW-0560">Oxidoreductase</keyword>
<dbReference type="InterPro" id="IPR050476">
    <property type="entry name" value="Insect_CytP450_Detox"/>
</dbReference>
<dbReference type="FunFam" id="1.10.630.10:FF:000042">
    <property type="entry name" value="Cytochrome P450"/>
    <property type="match status" value="1"/>
</dbReference>
<keyword evidence="11" id="KW-0503">Monooxygenase</keyword>
<evidence type="ECO:0000256" key="12">
    <source>
        <dbReference type="ARBA" id="ARBA00023136"/>
    </source>
</evidence>
<keyword evidence="14" id="KW-1133">Transmembrane helix</keyword>
<dbReference type="GO" id="GO:0005506">
    <property type="term" value="F:iron ion binding"/>
    <property type="evidence" value="ECO:0007669"/>
    <property type="project" value="InterPro"/>
</dbReference>
<keyword evidence="7" id="KW-0256">Endoplasmic reticulum</keyword>
<dbReference type="EMBL" id="JAVRBK010000004">
    <property type="protein sequence ID" value="KAK5645052.1"/>
    <property type="molecule type" value="Genomic_DNA"/>
</dbReference>
<evidence type="ECO:0000256" key="14">
    <source>
        <dbReference type="SAM" id="Phobius"/>
    </source>
</evidence>
<keyword evidence="6 13" id="KW-0479">Metal-binding</keyword>
<reference evidence="15 16" key="1">
    <citation type="journal article" date="2024" name="Insects">
        <title>An Improved Chromosome-Level Genome Assembly of the Firefly Pyrocoelia pectoralis.</title>
        <authorList>
            <person name="Fu X."/>
            <person name="Meyer-Rochow V.B."/>
            <person name="Ballantyne L."/>
            <person name="Zhu X."/>
        </authorList>
    </citation>
    <scope>NUCLEOTIDE SEQUENCE [LARGE SCALE GENOMIC DNA]</scope>
    <source>
        <strain evidence="15">XCY_ONT2</strain>
    </source>
</reference>
<keyword evidence="5 13" id="KW-0349">Heme</keyword>
<evidence type="ECO:0000256" key="6">
    <source>
        <dbReference type="ARBA" id="ARBA00022723"/>
    </source>
</evidence>
<evidence type="ECO:0000256" key="11">
    <source>
        <dbReference type="ARBA" id="ARBA00023033"/>
    </source>
</evidence>
<evidence type="ECO:0000256" key="7">
    <source>
        <dbReference type="ARBA" id="ARBA00022824"/>
    </source>
</evidence>
<sequence>MVTFLTTCICLGIISFILFYFYLTRNFNYWKNQNVPYFKPNPIFGNVFSVIVQKTSINGYLNFLYKSNSLPYIGFFIFDQPSVLIRDPALLKRILVSDFNYFQDRSIMHNEYDKYTNNMLFMAKQPKWKILRTNLSPAFSSGKLKHMVGLILEVGDDMVNYIKAARLNEESSDCRNISIKYAIDAIATCAFGIRTNSHQNPEFAIASKKLLEPTPLRAIQMAAHYFAPSLVKIFHMTFSDQDSCRYLEKVLLKSMRERENVNTSRRDFMDFMKEMQMKDSHFFSDDVLVGIFLQYLIAGFESTGGTIAFTLYELCVNPTIQNRLRNEILTVLAKHETLTYEAIQEMTYLHMVIKETLRKFPPLPFLDRVCNTTYTIPNTDIAIKEGMPVFISLTALHYDEKYFPNPMLFDPERFSPENKSSITPYTYMPFSEGYRNCSGIKFGILSMSIGIIKILSNFEVITCKDTPTVISFETSGFLLTPLSDKINVTFRSLNP</sequence>
<dbReference type="GO" id="GO:0020037">
    <property type="term" value="F:heme binding"/>
    <property type="evidence" value="ECO:0007669"/>
    <property type="project" value="InterPro"/>
</dbReference>
<dbReference type="GO" id="GO:0016705">
    <property type="term" value="F:oxidoreductase activity, acting on paired donors, with incorporation or reduction of molecular oxygen"/>
    <property type="evidence" value="ECO:0007669"/>
    <property type="project" value="InterPro"/>
</dbReference>
<dbReference type="InterPro" id="IPR001128">
    <property type="entry name" value="Cyt_P450"/>
</dbReference>
<keyword evidence="8" id="KW-0492">Microsome</keyword>
<protein>
    <recommendedName>
        <fullName evidence="17">Cytochrome P450</fullName>
    </recommendedName>
</protein>
<dbReference type="SUPFAM" id="SSF48264">
    <property type="entry name" value="Cytochrome P450"/>
    <property type="match status" value="1"/>
</dbReference>
<dbReference type="PRINTS" id="PR00385">
    <property type="entry name" value="P450"/>
</dbReference>
<dbReference type="PRINTS" id="PR00463">
    <property type="entry name" value="EP450I"/>
</dbReference>
<evidence type="ECO:0000256" key="5">
    <source>
        <dbReference type="ARBA" id="ARBA00022617"/>
    </source>
</evidence>
<gene>
    <name evidence="15" type="ORF">RI129_006352</name>
</gene>
<dbReference type="Gene3D" id="1.10.630.10">
    <property type="entry name" value="Cytochrome P450"/>
    <property type="match status" value="1"/>
</dbReference>
<dbReference type="Proteomes" id="UP001329430">
    <property type="component" value="Chromosome 4"/>
</dbReference>
<evidence type="ECO:0000256" key="8">
    <source>
        <dbReference type="ARBA" id="ARBA00022848"/>
    </source>
</evidence>
<organism evidence="15 16">
    <name type="scientific">Pyrocoelia pectoralis</name>
    <dbReference type="NCBI Taxonomy" id="417401"/>
    <lineage>
        <taxon>Eukaryota</taxon>
        <taxon>Metazoa</taxon>
        <taxon>Ecdysozoa</taxon>
        <taxon>Arthropoda</taxon>
        <taxon>Hexapoda</taxon>
        <taxon>Insecta</taxon>
        <taxon>Pterygota</taxon>
        <taxon>Neoptera</taxon>
        <taxon>Endopterygota</taxon>
        <taxon>Coleoptera</taxon>
        <taxon>Polyphaga</taxon>
        <taxon>Elateriformia</taxon>
        <taxon>Elateroidea</taxon>
        <taxon>Lampyridae</taxon>
        <taxon>Lampyrinae</taxon>
        <taxon>Pyrocoelia</taxon>
    </lineage>
</organism>
<evidence type="ECO:0000313" key="15">
    <source>
        <dbReference type="EMBL" id="KAK5645052.1"/>
    </source>
</evidence>
<dbReference type="GO" id="GO:0004497">
    <property type="term" value="F:monooxygenase activity"/>
    <property type="evidence" value="ECO:0007669"/>
    <property type="project" value="UniProtKB-KW"/>
</dbReference>
<comment type="caution">
    <text evidence="15">The sequence shown here is derived from an EMBL/GenBank/DDBJ whole genome shotgun (WGS) entry which is preliminary data.</text>
</comment>
<keyword evidence="14" id="KW-0812">Transmembrane</keyword>
<feature type="transmembrane region" description="Helical" evidence="14">
    <location>
        <begin position="5"/>
        <end position="23"/>
    </location>
</feature>
<dbReference type="AlphaFoldDB" id="A0AAN7ZJM2"/>
<keyword evidence="10 13" id="KW-0408">Iron</keyword>
<dbReference type="GO" id="GO:0005789">
    <property type="term" value="C:endoplasmic reticulum membrane"/>
    <property type="evidence" value="ECO:0007669"/>
    <property type="project" value="UniProtKB-SubCell"/>
</dbReference>
<comment type="similarity">
    <text evidence="4">Belongs to the cytochrome P450 family.</text>
</comment>
<comment type="subcellular location">
    <subcellularLocation>
        <location evidence="3">Endoplasmic reticulum membrane</location>
        <topology evidence="3">Peripheral membrane protein</topology>
    </subcellularLocation>
    <subcellularLocation>
        <location evidence="2">Microsome membrane</location>
        <topology evidence="2">Peripheral membrane protein</topology>
    </subcellularLocation>
</comment>
<dbReference type="InterPro" id="IPR036396">
    <property type="entry name" value="Cyt_P450_sf"/>
</dbReference>
<proteinExistence type="inferred from homology"/>
<evidence type="ECO:0000256" key="10">
    <source>
        <dbReference type="ARBA" id="ARBA00023004"/>
    </source>
</evidence>
<evidence type="ECO:0000256" key="4">
    <source>
        <dbReference type="ARBA" id="ARBA00010617"/>
    </source>
</evidence>